<dbReference type="OrthoDB" id="3464494at2"/>
<dbReference type="InterPro" id="IPR000835">
    <property type="entry name" value="HTH_MarR-typ"/>
</dbReference>
<accession>A0A3N1HHB1</accession>
<organism evidence="4 5">
    <name type="scientific">Saccharothrix texasensis</name>
    <dbReference type="NCBI Taxonomy" id="103734"/>
    <lineage>
        <taxon>Bacteria</taxon>
        <taxon>Bacillati</taxon>
        <taxon>Actinomycetota</taxon>
        <taxon>Actinomycetes</taxon>
        <taxon>Pseudonocardiales</taxon>
        <taxon>Pseudonocardiaceae</taxon>
        <taxon>Saccharothrix</taxon>
    </lineage>
</organism>
<evidence type="ECO:0000313" key="5">
    <source>
        <dbReference type="Proteomes" id="UP000268727"/>
    </source>
</evidence>
<evidence type="ECO:0000256" key="2">
    <source>
        <dbReference type="SAM" id="MobiDB-lite"/>
    </source>
</evidence>
<feature type="region of interest" description="Disordered" evidence="2">
    <location>
        <begin position="1"/>
        <end position="20"/>
    </location>
</feature>
<keyword evidence="4" id="KW-0418">Kinase</keyword>
<dbReference type="EMBL" id="RJKM01000001">
    <property type="protein sequence ID" value="ROP41898.1"/>
    <property type="molecule type" value="Genomic_DNA"/>
</dbReference>
<dbReference type="GO" id="GO:0003700">
    <property type="term" value="F:DNA-binding transcription factor activity"/>
    <property type="evidence" value="ECO:0007669"/>
    <property type="project" value="InterPro"/>
</dbReference>
<protein>
    <submittedName>
        <fullName evidence="4">Putative NBD/HSP70 family sugar kinase</fullName>
    </submittedName>
</protein>
<dbReference type="GO" id="GO:0016301">
    <property type="term" value="F:kinase activity"/>
    <property type="evidence" value="ECO:0007669"/>
    <property type="project" value="UniProtKB-KW"/>
</dbReference>
<dbReference type="Gene3D" id="3.30.420.40">
    <property type="match status" value="2"/>
</dbReference>
<gene>
    <name evidence="4" type="ORF">EDD40_7380</name>
</gene>
<evidence type="ECO:0000259" key="3">
    <source>
        <dbReference type="Pfam" id="PF12802"/>
    </source>
</evidence>
<dbReference type="AlphaFoldDB" id="A0A3N1HHB1"/>
<dbReference type="PANTHER" id="PTHR18964:SF149">
    <property type="entry name" value="BIFUNCTIONAL UDP-N-ACETYLGLUCOSAMINE 2-EPIMERASE_N-ACETYLMANNOSAMINE KINASE"/>
    <property type="match status" value="1"/>
</dbReference>
<name>A0A3N1HHB1_9PSEU</name>
<reference evidence="4 5" key="1">
    <citation type="submission" date="2018-11" db="EMBL/GenBank/DDBJ databases">
        <title>Sequencing the genomes of 1000 actinobacteria strains.</title>
        <authorList>
            <person name="Klenk H.-P."/>
        </authorList>
    </citation>
    <scope>NUCLEOTIDE SEQUENCE [LARGE SCALE GENOMIC DNA]</scope>
    <source>
        <strain evidence="4 5">DSM 44231</strain>
    </source>
</reference>
<dbReference type="InterPro" id="IPR036390">
    <property type="entry name" value="WH_DNA-bd_sf"/>
</dbReference>
<dbReference type="CDD" id="cd00090">
    <property type="entry name" value="HTH_ARSR"/>
    <property type="match status" value="1"/>
</dbReference>
<dbReference type="RefSeq" id="WP_123746924.1">
    <property type="nucleotide sequence ID" value="NZ_RJKM01000001.1"/>
</dbReference>
<dbReference type="Pfam" id="PF12802">
    <property type="entry name" value="MarR_2"/>
    <property type="match status" value="1"/>
</dbReference>
<dbReference type="InterPro" id="IPR000600">
    <property type="entry name" value="ROK"/>
</dbReference>
<evidence type="ECO:0000313" key="4">
    <source>
        <dbReference type="EMBL" id="ROP41898.1"/>
    </source>
</evidence>
<feature type="domain" description="HTH marR-type" evidence="3">
    <location>
        <begin position="24"/>
        <end position="66"/>
    </location>
</feature>
<keyword evidence="4" id="KW-0808">Transferase</keyword>
<feature type="compositionally biased region" description="Low complexity" evidence="2">
    <location>
        <begin position="1"/>
        <end position="17"/>
    </location>
</feature>
<evidence type="ECO:0000256" key="1">
    <source>
        <dbReference type="ARBA" id="ARBA00006479"/>
    </source>
</evidence>
<dbReference type="InterPro" id="IPR043129">
    <property type="entry name" value="ATPase_NBD"/>
</dbReference>
<sequence>MASTSTAPTANPTSWPALNSGERGALRELLIHGPMPRAEIARRLGMSRTSLTRVTRELMEHGLVAEGTAEPNGAAGRPGELLHIRPRGRSFLGVNLTADRLYAAVTDLEARVLASHDEALDSETVEDVIAQVGRVRERLVEGRPDVAAAGIALAGDVATSTGRQVVVESPFLGWHRIALADLAEQRLGVPVATENDVRCLTAAEHWFGVGAGFESMALITVGVGIGFGLVVDGKVVTGGHGKAGRLDHLPIDRDGPLCEYGHRGCVTAFLPNAAIVGALRTPGLDYEAVVALARTGDPAAVRAFRDAAYALGILVSTLANTFDPEKIVITGEGVPVAELARPAMDSAIAATLHPTATPVTIDIQPFEFTEWARAAAVLAIRDCLQF</sequence>
<proteinExistence type="inferred from homology"/>
<comment type="similarity">
    <text evidence="1">Belongs to the ROK (NagC/XylR) family.</text>
</comment>
<dbReference type="InterPro" id="IPR036388">
    <property type="entry name" value="WH-like_DNA-bd_sf"/>
</dbReference>
<dbReference type="InterPro" id="IPR011991">
    <property type="entry name" value="ArsR-like_HTH"/>
</dbReference>
<dbReference type="Gene3D" id="1.10.10.10">
    <property type="entry name" value="Winged helix-like DNA-binding domain superfamily/Winged helix DNA-binding domain"/>
    <property type="match status" value="1"/>
</dbReference>
<dbReference type="Proteomes" id="UP000268727">
    <property type="component" value="Unassembled WGS sequence"/>
</dbReference>
<keyword evidence="5" id="KW-1185">Reference proteome</keyword>
<dbReference type="SUPFAM" id="SSF53067">
    <property type="entry name" value="Actin-like ATPase domain"/>
    <property type="match status" value="1"/>
</dbReference>
<dbReference type="Pfam" id="PF00480">
    <property type="entry name" value="ROK"/>
    <property type="match status" value="1"/>
</dbReference>
<dbReference type="PANTHER" id="PTHR18964">
    <property type="entry name" value="ROK (REPRESSOR, ORF, KINASE) FAMILY"/>
    <property type="match status" value="1"/>
</dbReference>
<comment type="caution">
    <text evidence="4">The sequence shown here is derived from an EMBL/GenBank/DDBJ whole genome shotgun (WGS) entry which is preliminary data.</text>
</comment>
<dbReference type="SUPFAM" id="SSF46785">
    <property type="entry name" value="Winged helix' DNA-binding domain"/>
    <property type="match status" value="1"/>
</dbReference>